<evidence type="ECO:0000313" key="4">
    <source>
        <dbReference type="RefSeq" id="XP_010494907.1"/>
    </source>
</evidence>
<dbReference type="GeneID" id="104771968"/>
<dbReference type="RefSeq" id="XP_010494906.1">
    <property type="nucleotide sequence ID" value="XM_010496604.2"/>
</dbReference>
<reference evidence="1" key="2">
    <citation type="journal article" date="2014" name="Nat. Commun.">
        <title>The emerging biofuel crop Camelina sativa retains a highly undifferentiated hexaploid genome structure.</title>
        <authorList>
            <person name="Kagale S."/>
            <person name="Koh C."/>
            <person name="Nixon J."/>
            <person name="Bollina V."/>
            <person name="Clarke W.E."/>
            <person name="Tuteja R."/>
            <person name="Spillane C."/>
            <person name="Robinson S.J."/>
            <person name="Links M.G."/>
            <person name="Clarke C."/>
            <person name="Higgins E.E."/>
            <person name="Huebert T."/>
            <person name="Sharpe A.G."/>
            <person name="Parkin I.A."/>
        </authorList>
    </citation>
    <scope>NUCLEOTIDE SEQUENCE [LARGE SCALE GENOMIC DNA]</scope>
    <source>
        <strain evidence="1">r\DH55</strain>
    </source>
</reference>
<organism evidence="1 2">
    <name type="scientific">Camelina sativa</name>
    <name type="common">False flax</name>
    <name type="synonym">Myagrum sativum</name>
    <dbReference type="NCBI Taxonomy" id="90675"/>
    <lineage>
        <taxon>Eukaryota</taxon>
        <taxon>Viridiplantae</taxon>
        <taxon>Streptophyta</taxon>
        <taxon>Embryophyta</taxon>
        <taxon>Tracheophyta</taxon>
        <taxon>Spermatophyta</taxon>
        <taxon>Magnoliopsida</taxon>
        <taxon>eudicotyledons</taxon>
        <taxon>Gunneridae</taxon>
        <taxon>Pentapetalae</taxon>
        <taxon>rosids</taxon>
        <taxon>malvids</taxon>
        <taxon>Brassicales</taxon>
        <taxon>Brassicaceae</taxon>
        <taxon>Camelineae</taxon>
        <taxon>Camelina</taxon>
    </lineage>
</organism>
<proteinExistence type="predicted"/>
<keyword evidence="1" id="KW-1185">Reference proteome</keyword>
<dbReference type="Proteomes" id="UP000694864">
    <property type="component" value="Chromosome 20"/>
</dbReference>
<accession>A0ABM0Y3L0</accession>
<dbReference type="PANTHER" id="PTHR10775:SF188">
    <property type="entry name" value="TRANSPOSASE-ASSOCIATED DOMAIN-CONTAINING PROTEIN"/>
    <property type="match status" value="1"/>
</dbReference>
<evidence type="ECO:0000313" key="2">
    <source>
        <dbReference type="RefSeq" id="XP_010494905.1"/>
    </source>
</evidence>
<dbReference type="RefSeq" id="XP_010494907.1">
    <property type="nucleotide sequence ID" value="XM_010496605.2"/>
</dbReference>
<sequence>MFGHVMEKCCNLNTNMKPAMKILITIHIKPMRRNGILKHTWENLSLQETCLCHKQVVGMVPEVVNILVNIFLPDNAWEFPNVDSASFFNRLNMASEPFYDNCVERLSKFLLAADVMHIKTNHNLAETCVDDVSHLIHKILPKGNVASQSYYETEKLMCTLSMPYHRIDICQNNCMIYWGDPDENLIVCKFCEHLRYKPQKTSRKDSSTRKRIPYKRMFYLPLADRLKRLYLSERIATHMRWHAEHTSQDGKMEHPSDDKACKHFQELYPEFASNSRNIYLGLCTDGFNPFGSSGGNYSLWPIILTPYNLPPDMCMKREYLYLSILVPGRNHPKRSLDIFLRPLIEEL</sequence>
<dbReference type="InterPro" id="IPR004242">
    <property type="entry name" value="Transposase_21"/>
</dbReference>
<name>A0ABM0Y3L0_CAMSA</name>
<evidence type="ECO:0000313" key="3">
    <source>
        <dbReference type="RefSeq" id="XP_010494906.1"/>
    </source>
</evidence>
<reference evidence="1" key="1">
    <citation type="journal article" date="1997" name="Nucleic Acids Res.">
        <title>tRNAscan-SE: a program for improved detection of transfer RNA genes in genomic sequence.</title>
        <authorList>
            <person name="Lowe T.M."/>
            <person name="Eddy S.R."/>
        </authorList>
    </citation>
    <scope>NUCLEOTIDE SEQUENCE [LARGE SCALE GENOMIC DNA]</scope>
    <source>
        <strain evidence="1">r\DH55</strain>
    </source>
</reference>
<dbReference type="RefSeq" id="XP_010494905.1">
    <property type="nucleotide sequence ID" value="XM_010496603.2"/>
</dbReference>
<evidence type="ECO:0000313" key="1">
    <source>
        <dbReference type="Proteomes" id="UP000694864"/>
    </source>
</evidence>
<gene>
    <name evidence="2 3 4" type="primary">LOC104771968</name>
</gene>
<protein>
    <submittedName>
        <fullName evidence="2 3">Uncharacterized protein LOC104771968</fullName>
    </submittedName>
</protein>
<dbReference type="Pfam" id="PF02992">
    <property type="entry name" value="Transposase_21"/>
    <property type="match status" value="1"/>
</dbReference>
<dbReference type="PANTHER" id="PTHR10775">
    <property type="entry name" value="OS08G0208400 PROTEIN"/>
    <property type="match status" value="1"/>
</dbReference>
<reference evidence="2 3" key="3">
    <citation type="submission" date="2025-05" db="UniProtKB">
        <authorList>
            <consortium name="RefSeq"/>
        </authorList>
    </citation>
    <scope>IDENTIFICATION</scope>
    <source>
        <tissue evidence="2 3">Leaf</tissue>
    </source>
</reference>